<proteinExistence type="predicted"/>
<evidence type="ECO:0000313" key="2">
    <source>
        <dbReference type="Proteomes" id="UP000023152"/>
    </source>
</evidence>
<dbReference type="Proteomes" id="UP000023152">
    <property type="component" value="Unassembled WGS sequence"/>
</dbReference>
<sequence>MIKKKNNEMHNFLKELLLDYAEVICMLLAEEYCTTVSCLIKLPYELWVTIFRKTKLPTDLQTRLDPKKEAKFLFLFFSFPYLNIAKKNGENIEQHSSTNVDSILSVKETPKKVDKIIHDIRFIDFGISSKSMAFSNVIAAVNRYKIRKHQIQALIEAAQNLYKEMKLSNVFNLCKDNSDWGNANLAGMILGGSVQKGTAIADSYNGNVVFLLSVPHNTLQMASHSIIENMVYRPFFLGLVALVKQIAQKISKEGYRVEHEYIIGESPYVTIVWKNIQFDVLVAFNCLQSSIELGDILIREDNLNETVKKFINPTIDNNYLDLLKNINGSDLTTKKLLQVNLSNWNSILS</sequence>
<comment type="caution">
    <text evidence="1">The sequence shown here is derived from an EMBL/GenBank/DDBJ whole genome shotgun (WGS) entry which is preliminary data.</text>
</comment>
<name>X6LTI1_RETFI</name>
<reference evidence="1 2" key="1">
    <citation type="journal article" date="2013" name="Curr. Biol.">
        <title>The Genome of the Foraminiferan Reticulomyxa filosa.</title>
        <authorList>
            <person name="Glockner G."/>
            <person name="Hulsmann N."/>
            <person name="Schleicher M."/>
            <person name="Noegel A.A."/>
            <person name="Eichinger L."/>
            <person name="Gallinger C."/>
            <person name="Pawlowski J."/>
            <person name="Sierra R."/>
            <person name="Euteneuer U."/>
            <person name="Pillet L."/>
            <person name="Moustafa A."/>
            <person name="Platzer M."/>
            <person name="Groth M."/>
            <person name="Szafranski K."/>
            <person name="Schliwa M."/>
        </authorList>
    </citation>
    <scope>NUCLEOTIDE SEQUENCE [LARGE SCALE GENOMIC DNA]</scope>
</reference>
<accession>X6LTI1</accession>
<dbReference type="AlphaFoldDB" id="X6LTI1"/>
<dbReference type="EMBL" id="ASPP01028742">
    <property type="protein sequence ID" value="ETO04934.1"/>
    <property type="molecule type" value="Genomic_DNA"/>
</dbReference>
<organism evidence="1 2">
    <name type="scientific">Reticulomyxa filosa</name>
    <dbReference type="NCBI Taxonomy" id="46433"/>
    <lineage>
        <taxon>Eukaryota</taxon>
        <taxon>Sar</taxon>
        <taxon>Rhizaria</taxon>
        <taxon>Retaria</taxon>
        <taxon>Foraminifera</taxon>
        <taxon>Monothalamids</taxon>
        <taxon>Reticulomyxidae</taxon>
        <taxon>Reticulomyxa</taxon>
    </lineage>
</organism>
<evidence type="ECO:0000313" key="1">
    <source>
        <dbReference type="EMBL" id="ETO04934.1"/>
    </source>
</evidence>
<feature type="non-terminal residue" evidence="1">
    <location>
        <position position="349"/>
    </location>
</feature>
<gene>
    <name evidence="1" type="ORF">RFI_32459</name>
</gene>
<keyword evidence="2" id="KW-1185">Reference proteome</keyword>
<protein>
    <submittedName>
        <fullName evidence="1">Uncharacterized protein</fullName>
    </submittedName>
</protein>